<proteinExistence type="predicted"/>
<dbReference type="InterPro" id="IPR012677">
    <property type="entry name" value="Nucleotide-bd_a/b_plait_sf"/>
</dbReference>
<name>A0AA40E3I8_9PEZI</name>
<dbReference type="Gene3D" id="3.30.70.330">
    <property type="match status" value="1"/>
</dbReference>
<evidence type="ECO:0008006" key="3">
    <source>
        <dbReference type="Google" id="ProtNLM"/>
    </source>
</evidence>
<dbReference type="SUPFAM" id="SSF54928">
    <property type="entry name" value="RNA-binding domain, RBD"/>
    <property type="match status" value="1"/>
</dbReference>
<comment type="caution">
    <text evidence="1">The sequence shown here is derived from an EMBL/GenBank/DDBJ whole genome shotgun (WGS) entry which is preliminary data.</text>
</comment>
<dbReference type="Proteomes" id="UP001172102">
    <property type="component" value="Unassembled WGS sequence"/>
</dbReference>
<evidence type="ECO:0000313" key="1">
    <source>
        <dbReference type="EMBL" id="KAK0725735.1"/>
    </source>
</evidence>
<dbReference type="CDD" id="cd12254">
    <property type="entry name" value="RRM_hnRNPH_ESRPs_RBM12_like"/>
    <property type="match status" value="1"/>
</dbReference>
<gene>
    <name evidence="1" type="ORF">B0H67DRAFT_480130</name>
</gene>
<reference evidence="1" key="1">
    <citation type="submission" date="2023-06" db="EMBL/GenBank/DDBJ databases">
        <title>Genome-scale phylogeny and comparative genomics of the fungal order Sordariales.</title>
        <authorList>
            <consortium name="Lawrence Berkeley National Laboratory"/>
            <person name="Hensen N."/>
            <person name="Bonometti L."/>
            <person name="Westerberg I."/>
            <person name="Brannstrom I.O."/>
            <person name="Guillou S."/>
            <person name="Cros-Aarteil S."/>
            <person name="Calhoun S."/>
            <person name="Haridas S."/>
            <person name="Kuo A."/>
            <person name="Mondo S."/>
            <person name="Pangilinan J."/>
            <person name="Riley R."/>
            <person name="Labutti K."/>
            <person name="Andreopoulos B."/>
            <person name="Lipzen A."/>
            <person name="Chen C."/>
            <person name="Yanf M."/>
            <person name="Daum C."/>
            <person name="Ng V."/>
            <person name="Clum A."/>
            <person name="Steindorff A."/>
            <person name="Ohm R."/>
            <person name="Martin F."/>
            <person name="Silar P."/>
            <person name="Natvig D."/>
            <person name="Lalanne C."/>
            <person name="Gautier V."/>
            <person name="Ament-Velasquez S.L."/>
            <person name="Kruys A."/>
            <person name="Hutchinson M.I."/>
            <person name="Powell A.J."/>
            <person name="Barry K."/>
            <person name="Miller A.N."/>
            <person name="Grigoriev I.V."/>
            <person name="Debuchy R."/>
            <person name="Gladieux P."/>
            <person name="Thoren M.H."/>
            <person name="Johannesson H."/>
        </authorList>
    </citation>
    <scope>NUCLEOTIDE SEQUENCE</scope>
    <source>
        <strain evidence="1">SMH4607-1</strain>
    </source>
</reference>
<accession>A0AA40E3I8</accession>
<dbReference type="AlphaFoldDB" id="A0AA40E3I8"/>
<organism evidence="1 2">
    <name type="scientific">Lasiosphaeris hirsuta</name>
    <dbReference type="NCBI Taxonomy" id="260670"/>
    <lineage>
        <taxon>Eukaryota</taxon>
        <taxon>Fungi</taxon>
        <taxon>Dikarya</taxon>
        <taxon>Ascomycota</taxon>
        <taxon>Pezizomycotina</taxon>
        <taxon>Sordariomycetes</taxon>
        <taxon>Sordariomycetidae</taxon>
        <taxon>Sordariales</taxon>
        <taxon>Lasiosphaeriaceae</taxon>
        <taxon>Lasiosphaeris</taxon>
    </lineage>
</organism>
<dbReference type="InterPro" id="IPR035979">
    <property type="entry name" value="RBD_domain_sf"/>
</dbReference>
<protein>
    <recommendedName>
        <fullName evidence="3">RRM domain-containing protein</fullName>
    </recommendedName>
</protein>
<dbReference type="EMBL" id="JAUKUA010000002">
    <property type="protein sequence ID" value="KAK0725735.1"/>
    <property type="molecule type" value="Genomic_DNA"/>
</dbReference>
<evidence type="ECO:0000313" key="2">
    <source>
        <dbReference type="Proteomes" id="UP001172102"/>
    </source>
</evidence>
<dbReference type="GO" id="GO:0003676">
    <property type="term" value="F:nucleic acid binding"/>
    <property type="evidence" value="ECO:0007669"/>
    <property type="project" value="InterPro"/>
</dbReference>
<keyword evidence="2" id="KW-1185">Reference proteome</keyword>
<sequence>MAQAVPAATSQALVLPTIPQGQIVKVLPGPVPEEIRAIRSDKLNELTSGNNGMPDASAALHPDNFPFIEGYALSGPFNHGVVKIKNIPFNSRRTEIIAFLGRNSRILNDTDEPVHIIMERVTSKTQDAYVEFLTFADAVKAVERHNEMQKKGRQTRLGDRTVEVELSSQGALMRDLFPFASGVFWNGSIPQIQEPVEDQPWKTFKGFVTEEEMTMLVKFVEAPGRSPFARDCNQRPFESMISTLKKLPWFAAEYITIRQRAVIYNAAMGLIGLLRRSLEDPRREREDGNLTTQLLKRLCTAAMLCPGFSVMQKDNIAYAAGWGDAKLSQFNQPRFADLWTHQHILVAKPGVPIDVLEWYIAVIREETTRYVGTQSLAARRNAFQWRDALQDRGYFGFLWAELDLPEAPELGKMSLKEVAMREIATIEGVLTRVFSGI</sequence>